<comment type="caution">
    <text evidence="2">The sequence shown here is derived from an EMBL/GenBank/DDBJ whole genome shotgun (WGS) entry which is preliminary data.</text>
</comment>
<gene>
    <name evidence="2" type="ORF">CAP_7821</name>
</gene>
<keyword evidence="3" id="KW-1185">Reference proteome</keyword>
<feature type="region of interest" description="Disordered" evidence="1">
    <location>
        <begin position="32"/>
        <end position="54"/>
    </location>
</feature>
<dbReference type="EMBL" id="ASRX01000072">
    <property type="protein sequence ID" value="EYF01755.1"/>
    <property type="molecule type" value="Genomic_DNA"/>
</dbReference>
<organism evidence="2 3">
    <name type="scientific">Chondromyces apiculatus DSM 436</name>
    <dbReference type="NCBI Taxonomy" id="1192034"/>
    <lineage>
        <taxon>Bacteria</taxon>
        <taxon>Pseudomonadati</taxon>
        <taxon>Myxococcota</taxon>
        <taxon>Polyangia</taxon>
        <taxon>Polyangiales</taxon>
        <taxon>Polyangiaceae</taxon>
        <taxon>Chondromyces</taxon>
    </lineage>
</organism>
<sequence length="54" mass="5079">MGAFTAVRAGRAEVRLRFAGASGGLAAAALGSAGAGSSREGDPEDAATAVVSVS</sequence>
<accession>A0A017SYQ3</accession>
<dbReference type="AlphaFoldDB" id="A0A017SYQ3"/>
<dbReference type="Proteomes" id="UP000019678">
    <property type="component" value="Unassembled WGS sequence"/>
</dbReference>
<proteinExistence type="predicted"/>
<protein>
    <submittedName>
        <fullName evidence="2">Uncharacterized protein</fullName>
    </submittedName>
</protein>
<evidence type="ECO:0000256" key="1">
    <source>
        <dbReference type="SAM" id="MobiDB-lite"/>
    </source>
</evidence>
<evidence type="ECO:0000313" key="3">
    <source>
        <dbReference type="Proteomes" id="UP000019678"/>
    </source>
</evidence>
<evidence type="ECO:0000313" key="2">
    <source>
        <dbReference type="EMBL" id="EYF01755.1"/>
    </source>
</evidence>
<name>A0A017SYQ3_9BACT</name>
<reference evidence="2 3" key="1">
    <citation type="submission" date="2013-05" db="EMBL/GenBank/DDBJ databases">
        <title>Genome assembly of Chondromyces apiculatus DSM 436.</title>
        <authorList>
            <person name="Sharma G."/>
            <person name="Khatri I."/>
            <person name="Kaur C."/>
            <person name="Mayilraj S."/>
            <person name="Subramanian S."/>
        </authorList>
    </citation>
    <scope>NUCLEOTIDE SEQUENCE [LARGE SCALE GENOMIC DNA]</scope>
    <source>
        <strain evidence="2 3">DSM 436</strain>
    </source>
</reference>